<dbReference type="AlphaFoldDB" id="A0A8S3CVW7"/>
<organism evidence="1 2">
    <name type="scientific">Rotaria magnacalcarata</name>
    <dbReference type="NCBI Taxonomy" id="392030"/>
    <lineage>
        <taxon>Eukaryota</taxon>
        <taxon>Metazoa</taxon>
        <taxon>Spiralia</taxon>
        <taxon>Gnathifera</taxon>
        <taxon>Rotifera</taxon>
        <taxon>Eurotatoria</taxon>
        <taxon>Bdelloidea</taxon>
        <taxon>Philodinida</taxon>
        <taxon>Philodinidae</taxon>
        <taxon>Rotaria</taxon>
    </lineage>
</organism>
<proteinExistence type="predicted"/>
<evidence type="ECO:0000313" key="1">
    <source>
        <dbReference type="EMBL" id="CAF4945001.1"/>
    </source>
</evidence>
<sequence>MNANNYQVFDLNKSEEEQTLATIGIFDQRKKFRTLTQYSPKDISYQQYIDSLIACEY</sequence>
<dbReference type="Proteomes" id="UP000681720">
    <property type="component" value="Unassembled WGS sequence"/>
</dbReference>
<comment type="caution">
    <text evidence="1">The sequence shown here is derived from an EMBL/GenBank/DDBJ whole genome shotgun (WGS) entry which is preliminary data.</text>
</comment>
<gene>
    <name evidence="1" type="ORF">GIL414_LOCUS54016</name>
</gene>
<name>A0A8S3CVW7_9BILA</name>
<feature type="non-terminal residue" evidence="1">
    <location>
        <position position="57"/>
    </location>
</feature>
<evidence type="ECO:0000313" key="2">
    <source>
        <dbReference type="Proteomes" id="UP000681720"/>
    </source>
</evidence>
<accession>A0A8S3CVW7</accession>
<dbReference type="EMBL" id="CAJOBJ010188513">
    <property type="protein sequence ID" value="CAF4945001.1"/>
    <property type="molecule type" value="Genomic_DNA"/>
</dbReference>
<reference evidence="1" key="1">
    <citation type="submission" date="2021-02" db="EMBL/GenBank/DDBJ databases">
        <authorList>
            <person name="Nowell W R."/>
        </authorList>
    </citation>
    <scope>NUCLEOTIDE SEQUENCE</scope>
</reference>
<protein>
    <submittedName>
        <fullName evidence="1">Uncharacterized protein</fullName>
    </submittedName>
</protein>